<gene>
    <name evidence="2" type="ORF">ASPSYDRAFT_50576</name>
</gene>
<feature type="signal peptide" evidence="1">
    <location>
        <begin position="1"/>
        <end position="19"/>
    </location>
</feature>
<dbReference type="AlphaFoldDB" id="A0A1L9T300"/>
<keyword evidence="3" id="KW-1185">Reference proteome</keyword>
<feature type="chain" id="PRO_5012318442" description="Granulins domain-containing protein" evidence="1">
    <location>
        <begin position="20"/>
        <end position="135"/>
    </location>
</feature>
<dbReference type="VEuPathDB" id="FungiDB:ASPSYDRAFT_50576"/>
<evidence type="ECO:0000256" key="1">
    <source>
        <dbReference type="SAM" id="SignalP"/>
    </source>
</evidence>
<dbReference type="EMBL" id="KV878596">
    <property type="protein sequence ID" value="OJJ53824.1"/>
    <property type="molecule type" value="Genomic_DNA"/>
</dbReference>
<evidence type="ECO:0008006" key="4">
    <source>
        <dbReference type="Google" id="ProtNLM"/>
    </source>
</evidence>
<keyword evidence="1" id="KW-0732">Signal</keyword>
<sequence length="135" mass="14788">MQLKYLLLALTTQSAVTVALQTYTLDDGTPLDGTVDPAKVFDTLDPNINDANDKRSISPNPGGAKMLMRRDCDPNSDYPWLCQSGDRCCRRNAACCGNRNCIYPDSQNCCSDGRYCNKPDQCVKRPDGSIGCLTP</sequence>
<protein>
    <recommendedName>
        <fullName evidence="4">Granulins domain-containing protein</fullName>
    </recommendedName>
</protein>
<dbReference type="GeneID" id="63764185"/>
<name>A0A1L9T300_9EURO</name>
<proteinExistence type="predicted"/>
<evidence type="ECO:0000313" key="3">
    <source>
        <dbReference type="Proteomes" id="UP000184356"/>
    </source>
</evidence>
<dbReference type="RefSeq" id="XP_040697630.1">
    <property type="nucleotide sequence ID" value="XM_040848112.1"/>
</dbReference>
<evidence type="ECO:0000313" key="2">
    <source>
        <dbReference type="EMBL" id="OJJ53824.1"/>
    </source>
</evidence>
<accession>A0A1L9T300</accession>
<dbReference type="OrthoDB" id="4474897at2759"/>
<reference evidence="3" key="1">
    <citation type="journal article" date="2017" name="Genome Biol.">
        <title>Comparative genomics reveals high biological diversity and specific adaptations in the industrially and medically important fungal genus Aspergillus.</title>
        <authorList>
            <person name="de Vries R.P."/>
            <person name="Riley R."/>
            <person name="Wiebenga A."/>
            <person name="Aguilar-Osorio G."/>
            <person name="Amillis S."/>
            <person name="Uchima C.A."/>
            <person name="Anderluh G."/>
            <person name="Asadollahi M."/>
            <person name="Askin M."/>
            <person name="Barry K."/>
            <person name="Battaglia E."/>
            <person name="Bayram O."/>
            <person name="Benocci T."/>
            <person name="Braus-Stromeyer S.A."/>
            <person name="Caldana C."/>
            <person name="Canovas D."/>
            <person name="Cerqueira G.C."/>
            <person name="Chen F."/>
            <person name="Chen W."/>
            <person name="Choi C."/>
            <person name="Clum A."/>
            <person name="Dos Santos R.A."/>
            <person name="Damasio A.R."/>
            <person name="Diallinas G."/>
            <person name="Emri T."/>
            <person name="Fekete E."/>
            <person name="Flipphi M."/>
            <person name="Freyberg S."/>
            <person name="Gallo A."/>
            <person name="Gournas C."/>
            <person name="Habgood R."/>
            <person name="Hainaut M."/>
            <person name="Harispe M.L."/>
            <person name="Henrissat B."/>
            <person name="Hilden K.S."/>
            <person name="Hope R."/>
            <person name="Hossain A."/>
            <person name="Karabika E."/>
            <person name="Karaffa L."/>
            <person name="Karanyi Z."/>
            <person name="Krasevec N."/>
            <person name="Kuo A."/>
            <person name="Kusch H."/>
            <person name="LaButti K."/>
            <person name="Lagendijk E.L."/>
            <person name="Lapidus A."/>
            <person name="Levasseur A."/>
            <person name="Lindquist E."/>
            <person name="Lipzen A."/>
            <person name="Logrieco A.F."/>
            <person name="MacCabe A."/>
            <person name="Maekelae M.R."/>
            <person name="Malavazi I."/>
            <person name="Melin P."/>
            <person name="Meyer V."/>
            <person name="Mielnichuk N."/>
            <person name="Miskei M."/>
            <person name="Molnar A.P."/>
            <person name="Mule G."/>
            <person name="Ngan C.Y."/>
            <person name="Orejas M."/>
            <person name="Orosz E."/>
            <person name="Ouedraogo J.P."/>
            <person name="Overkamp K.M."/>
            <person name="Park H.-S."/>
            <person name="Perrone G."/>
            <person name="Piumi F."/>
            <person name="Punt P.J."/>
            <person name="Ram A.F."/>
            <person name="Ramon A."/>
            <person name="Rauscher S."/>
            <person name="Record E."/>
            <person name="Riano-Pachon D.M."/>
            <person name="Robert V."/>
            <person name="Roehrig J."/>
            <person name="Ruller R."/>
            <person name="Salamov A."/>
            <person name="Salih N.S."/>
            <person name="Samson R.A."/>
            <person name="Sandor E."/>
            <person name="Sanguinetti M."/>
            <person name="Schuetze T."/>
            <person name="Sepcic K."/>
            <person name="Shelest E."/>
            <person name="Sherlock G."/>
            <person name="Sophianopoulou V."/>
            <person name="Squina F.M."/>
            <person name="Sun H."/>
            <person name="Susca A."/>
            <person name="Todd R.B."/>
            <person name="Tsang A."/>
            <person name="Unkles S.E."/>
            <person name="van de Wiele N."/>
            <person name="van Rossen-Uffink D."/>
            <person name="Oliveira J.V."/>
            <person name="Vesth T.C."/>
            <person name="Visser J."/>
            <person name="Yu J.-H."/>
            <person name="Zhou M."/>
            <person name="Andersen M.R."/>
            <person name="Archer D.B."/>
            <person name="Baker S.E."/>
            <person name="Benoit I."/>
            <person name="Brakhage A.A."/>
            <person name="Braus G.H."/>
            <person name="Fischer R."/>
            <person name="Frisvad J.C."/>
            <person name="Goldman G.H."/>
            <person name="Houbraken J."/>
            <person name="Oakley B."/>
            <person name="Pocsi I."/>
            <person name="Scazzocchio C."/>
            <person name="Seiboth B."/>
            <person name="vanKuyk P.A."/>
            <person name="Wortman J."/>
            <person name="Dyer P.S."/>
            <person name="Grigoriev I.V."/>
        </authorList>
    </citation>
    <scope>NUCLEOTIDE SEQUENCE [LARGE SCALE GENOMIC DNA]</scope>
    <source>
        <strain evidence="3">CBS 593.65</strain>
    </source>
</reference>
<organism evidence="2 3">
    <name type="scientific">Aspergillus sydowii CBS 593.65</name>
    <dbReference type="NCBI Taxonomy" id="1036612"/>
    <lineage>
        <taxon>Eukaryota</taxon>
        <taxon>Fungi</taxon>
        <taxon>Dikarya</taxon>
        <taxon>Ascomycota</taxon>
        <taxon>Pezizomycotina</taxon>
        <taxon>Eurotiomycetes</taxon>
        <taxon>Eurotiomycetidae</taxon>
        <taxon>Eurotiales</taxon>
        <taxon>Aspergillaceae</taxon>
        <taxon>Aspergillus</taxon>
        <taxon>Aspergillus subgen. Nidulantes</taxon>
    </lineage>
</organism>
<dbReference type="Proteomes" id="UP000184356">
    <property type="component" value="Unassembled WGS sequence"/>
</dbReference>